<dbReference type="Gene3D" id="3.40.50.720">
    <property type="entry name" value="NAD(P)-binding Rossmann-like Domain"/>
    <property type="match status" value="1"/>
</dbReference>
<dbReference type="InterPro" id="IPR036291">
    <property type="entry name" value="NAD(P)-bd_dom_sf"/>
</dbReference>
<dbReference type="Proteomes" id="UP000094329">
    <property type="component" value="Unassembled WGS sequence"/>
</dbReference>
<dbReference type="Pfam" id="PF13561">
    <property type="entry name" value="adh_short_C2"/>
    <property type="match status" value="1"/>
</dbReference>
<dbReference type="InterPro" id="IPR002347">
    <property type="entry name" value="SDR_fam"/>
</dbReference>
<proteinExistence type="inferred from homology"/>
<dbReference type="SUPFAM" id="SSF51735">
    <property type="entry name" value="NAD(P)-binding Rossmann-fold domains"/>
    <property type="match status" value="1"/>
</dbReference>
<dbReference type="InterPro" id="IPR050259">
    <property type="entry name" value="SDR"/>
</dbReference>
<protein>
    <submittedName>
        <fullName evidence="2">3-oxoacyl-ACP reductase</fullName>
    </submittedName>
</protein>
<name>A0ABX3A1J8_9GAMM</name>
<dbReference type="RefSeq" id="WP_069312552.1">
    <property type="nucleotide sequence ID" value="NZ_MDTU01000001.1"/>
</dbReference>
<dbReference type="PANTHER" id="PTHR42879">
    <property type="entry name" value="3-OXOACYL-(ACYL-CARRIER-PROTEIN) REDUCTASE"/>
    <property type="match status" value="1"/>
</dbReference>
<dbReference type="PRINTS" id="PR00080">
    <property type="entry name" value="SDRFAMILY"/>
</dbReference>
<sequence>MKKRALITGASGVLGTAITQRLAKDFEVLVHSHKNIAKGNQLVKAIIDQGGSAHMLNFDLNDGKQVQTALKPYQEENSAIQVLINNAGTHQDTPFAGMNKDQWQHVINTHLNGFYHVTREIIMPMMRTRWGRVINISSAASAGNRGQVNYSAAKAGLEGATRSLALEVASRGITVNAVSPGIIDSQMIENAFPKEEIKRLVPMKRAGQPEEVAALVGFLCSEEASYISGQTIGINGALLTS</sequence>
<dbReference type="NCBIfam" id="NF009466">
    <property type="entry name" value="PRK12826.1-2"/>
    <property type="match status" value="1"/>
</dbReference>
<accession>A0ABX3A1J8</accession>
<dbReference type="PANTHER" id="PTHR42879:SF2">
    <property type="entry name" value="3-OXOACYL-[ACYL-CARRIER-PROTEIN] REDUCTASE FABG"/>
    <property type="match status" value="1"/>
</dbReference>
<dbReference type="NCBIfam" id="NF004200">
    <property type="entry name" value="PRK05653.1-5"/>
    <property type="match status" value="1"/>
</dbReference>
<evidence type="ECO:0000313" key="3">
    <source>
        <dbReference type="Proteomes" id="UP000094329"/>
    </source>
</evidence>
<dbReference type="PRINTS" id="PR00081">
    <property type="entry name" value="GDHRDH"/>
</dbReference>
<comment type="caution">
    <text evidence="2">The sequence shown here is derived from an EMBL/GenBank/DDBJ whole genome shotgun (WGS) entry which is preliminary data.</text>
</comment>
<keyword evidence="3" id="KW-1185">Reference proteome</keyword>
<organism evidence="2 3">
    <name type="scientific">Piscirickettsia litoralis</name>
    <dbReference type="NCBI Taxonomy" id="1891921"/>
    <lineage>
        <taxon>Bacteria</taxon>
        <taxon>Pseudomonadati</taxon>
        <taxon>Pseudomonadota</taxon>
        <taxon>Gammaproteobacteria</taxon>
        <taxon>Thiotrichales</taxon>
        <taxon>Piscirickettsiaceae</taxon>
        <taxon>Piscirickettsia</taxon>
    </lineage>
</organism>
<evidence type="ECO:0000256" key="1">
    <source>
        <dbReference type="ARBA" id="ARBA00006484"/>
    </source>
</evidence>
<reference evidence="2 3" key="1">
    <citation type="submission" date="2016-08" db="EMBL/GenBank/DDBJ databases">
        <title>Draft genome sequence of Candidatus Piscirickettsia litoralis, from seawater.</title>
        <authorList>
            <person name="Wan X."/>
            <person name="Lee A.J."/>
            <person name="Hou S."/>
            <person name="Donachie S.P."/>
        </authorList>
    </citation>
    <scope>NUCLEOTIDE SEQUENCE [LARGE SCALE GENOMIC DNA]</scope>
    <source>
        <strain evidence="2 3">Y2</strain>
    </source>
</reference>
<evidence type="ECO:0000313" key="2">
    <source>
        <dbReference type="EMBL" id="ODN42754.1"/>
    </source>
</evidence>
<dbReference type="EMBL" id="MDTU01000001">
    <property type="protein sequence ID" value="ODN42754.1"/>
    <property type="molecule type" value="Genomic_DNA"/>
</dbReference>
<comment type="similarity">
    <text evidence="1">Belongs to the short-chain dehydrogenases/reductases (SDR) family.</text>
</comment>
<gene>
    <name evidence="2" type="ORF">BGC07_07235</name>
</gene>